<proteinExistence type="predicted"/>
<dbReference type="InterPro" id="IPR014043">
    <property type="entry name" value="Acyl_transferase_dom"/>
</dbReference>
<keyword evidence="3" id="KW-0378">Hydrolase</keyword>
<evidence type="ECO:0000313" key="3">
    <source>
        <dbReference type="EMBL" id="KAL2823807.1"/>
    </source>
</evidence>
<dbReference type="Gene3D" id="3.30.70.3290">
    <property type="match status" value="1"/>
</dbReference>
<evidence type="ECO:0000259" key="2">
    <source>
        <dbReference type="SMART" id="SM00827"/>
    </source>
</evidence>
<feature type="domain" description="Malonyl-CoA:ACP transacylase (MAT)" evidence="2">
    <location>
        <begin position="100"/>
        <end position="432"/>
    </location>
</feature>
<dbReference type="EMBL" id="JBFXLS010000049">
    <property type="protein sequence ID" value="KAL2823807.1"/>
    <property type="molecule type" value="Genomic_DNA"/>
</dbReference>
<sequence length="482" mass="52671">MVDATDTRRYFNRTRIFMLSASDKPCLTNQIQQFKGFVQDHDHDAKGEWMNNLAYTVNESRMVGLYRAAVIGESAAKLKDRLSVQLKIYKASKRPTIGFVFTGQGAQWPGMGKELLETYPVFRQSMERIESYMSQIGASFKVIDEILQPSDISRLDHPLFSQPICSALQIALVDLLASWGIYPDSLTGHSSGEIAAAYSAGILSMEDAITVASVRGVLGSRLFKMQSKGAMMAVGMSAAEVEPFVDALVTGKATVACVNSPSSVTISGDDTAIEELKSVLKEKKVLARRLAVDVAYHSHHMDLIAEEYLQSIAHIKPQGPGTAQFFSSVTGAEIPSTELGPQYWLRNLVEQVKFVDSIQTLCFETNGPQMINPKLDTRHSHQPTAEKEVGVDTLVEIGPHAALAGPIRQIIRADSRLNVASVAYNSVLIQNTDATTSALTVAASLECTGYPVDFQAINDPVTLYERRALVDFPPYTAGPRSC</sequence>
<dbReference type="SUPFAM" id="SSF52151">
    <property type="entry name" value="FabD/lysophospholipase-like"/>
    <property type="match status" value="1"/>
</dbReference>
<dbReference type="Proteomes" id="UP001610335">
    <property type="component" value="Unassembled WGS sequence"/>
</dbReference>
<dbReference type="PANTHER" id="PTHR43775">
    <property type="entry name" value="FATTY ACID SYNTHASE"/>
    <property type="match status" value="1"/>
</dbReference>
<name>A0ABR4I7S6_9EURO</name>
<dbReference type="PANTHER" id="PTHR43775:SF29">
    <property type="entry name" value="ASPERFURANONE POLYKETIDE SYNTHASE AFOG-RELATED"/>
    <property type="match status" value="1"/>
</dbReference>
<evidence type="ECO:0000256" key="1">
    <source>
        <dbReference type="ARBA" id="ARBA00022679"/>
    </source>
</evidence>
<accession>A0ABR4I7S6</accession>
<dbReference type="Pfam" id="PF00698">
    <property type="entry name" value="Acyl_transf_1"/>
    <property type="match status" value="1"/>
</dbReference>
<dbReference type="InterPro" id="IPR016036">
    <property type="entry name" value="Malonyl_transacylase_ACP-bd"/>
</dbReference>
<dbReference type="SMART" id="SM00827">
    <property type="entry name" value="PKS_AT"/>
    <property type="match status" value="1"/>
</dbReference>
<dbReference type="GO" id="GO:0016787">
    <property type="term" value="F:hydrolase activity"/>
    <property type="evidence" value="ECO:0007669"/>
    <property type="project" value="UniProtKB-KW"/>
</dbReference>
<evidence type="ECO:0000313" key="4">
    <source>
        <dbReference type="Proteomes" id="UP001610335"/>
    </source>
</evidence>
<dbReference type="SUPFAM" id="SSF55048">
    <property type="entry name" value="Probable ACP-binding domain of malonyl-CoA ACP transacylase"/>
    <property type="match status" value="1"/>
</dbReference>
<gene>
    <name evidence="3" type="ORF">BDW59DRAFT_180470</name>
</gene>
<keyword evidence="1 3" id="KW-0808">Transferase</keyword>
<dbReference type="InterPro" id="IPR001227">
    <property type="entry name" value="Ac_transferase_dom_sf"/>
</dbReference>
<dbReference type="GO" id="GO:0016740">
    <property type="term" value="F:transferase activity"/>
    <property type="evidence" value="ECO:0007669"/>
    <property type="project" value="UniProtKB-KW"/>
</dbReference>
<comment type="caution">
    <text evidence="3">The sequence shown here is derived from an EMBL/GenBank/DDBJ whole genome shotgun (WGS) entry which is preliminary data.</text>
</comment>
<organism evidence="3 4">
    <name type="scientific">Aspergillus cavernicola</name>
    <dbReference type="NCBI Taxonomy" id="176166"/>
    <lineage>
        <taxon>Eukaryota</taxon>
        <taxon>Fungi</taxon>
        <taxon>Dikarya</taxon>
        <taxon>Ascomycota</taxon>
        <taxon>Pezizomycotina</taxon>
        <taxon>Eurotiomycetes</taxon>
        <taxon>Eurotiomycetidae</taxon>
        <taxon>Eurotiales</taxon>
        <taxon>Aspergillaceae</taxon>
        <taxon>Aspergillus</taxon>
        <taxon>Aspergillus subgen. Nidulantes</taxon>
    </lineage>
</organism>
<dbReference type="InterPro" id="IPR050091">
    <property type="entry name" value="PKS_NRPS_Biosynth_Enz"/>
</dbReference>
<protein>
    <submittedName>
        <fullName evidence="3">Acyl transferase/acyl hydrolase/lysophospholipase</fullName>
    </submittedName>
</protein>
<dbReference type="Gene3D" id="3.40.366.10">
    <property type="entry name" value="Malonyl-Coenzyme A Acyl Carrier Protein, domain 2"/>
    <property type="match status" value="1"/>
</dbReference>
<dbReference type="InterPro" id="IPR016035">
    <property type="entry name" value="Acyl_Trfase/lysoPLipase"/>
</dbReference>
<reference evidence="3 4" key="1">
    <citation type="submission" date="2024-07" db="EMBL/GenBank/DDBJ databases">
        <title>Section-level genome sequencing and comparative genomics of Aspergillus sections Usti and Cavernicolus.</title>
        <authorList>
            <consortium name="Lawrence Berkeley National Laboratory"/>
            <person name="Nybo J.L."/>
            <person name="Vesth T.C."/>
            <person name="Theobald S."/>
            <person name="Frisvad J.C."/>
            <person name="Larsen T.O."/>
            <person name="Kjaerboelling I."/>
            <person name="Rothschild-Mancinelli K."/>
            <person name="Lyhne E.K."/>
            <person name="Kogle M.E."/>
            <person name="Barry K."/>
            <person name="Clum A."/>
            <person name="Na H."/>
            <person name="Ledsgaard L."/>
            <person name="Lin J."/>
            <person name="Lipzen A."/>
            <person name="Kuo A."/>
            <person name="Riley R."/>
            <person name="Mondo S."/>
            <person name="LaButti K."/>
            <person name="Haridas S."/>
            <person name="Pangalinan J."/>
            <person name="Salamov A.A."/>
            <person name="Simmons B.A."/>
            <person name="Magnuson J.K."/>
            <person name="Chen J."/>
            <person name="Drula E."/>
            <person name="Henrissat B."/>
            <person name="Wiebenga A."/>
            <person name="Lubbers R.J."/>
            <person name="Gomes A.C."/>
            <person name="Makela M.R."/>
            <person name="Stajich J."/>
            <person name="Grigoriev I.V."/>
            <person name="Mortensen U.H."/>
            <person name="De vries R.P."/>
            <person name="Baker S.E."/>
            <person name="Andersen M.R."/>
        </authorList>
    </citation>
    <scope>NUCLEOTIDE SEQUENCE [LARGE SCALE GENOMIC DNA]</scope>
    <source>
        <strain evidence="3 4">CBS 600.67</strain>
    </source>
</reference>
<keyword evidence="4" id="KW-1185">Reference proteome</keyword>